<organism evidence="1 2">
    <name type="scientific">Fusarium kuroshium</name>
    <dbReference type="NCBI Taxonomy" id="2010991"/>
    <lineage>
        <taxon>Eukaryota</taxon>
        <taxon>Fungi</taxon>
        <taxon>Dikarya</taxon>
        <taxon>Ascomycota</taxon>
        <taxon>Pezizomycotina</taxon>
        <taxon>Sordariomycetes</taxon>
        <taxon>Hypocreomycetidae</taxon>
        <taxon>Hypocreales</taxon>
        <taxon>Nectriaceae</taxon>
        <taxon>Fusarium</taxon>
        <taxon>Fusarium solani species complex</taxon>
    </lineage>
</organism>
<dbReference type="EMBL" id="NKUJ01000311">
    <property type="protein sequence ID" value="RMJ07994.1"/>
    <property type="molecule type" value="Genomic_DNA"/>
</dbReference>
<comment type="caution">
    <text evidence="1">The sequence shown here is derived from an EMBL/GenBank/DDBJ whole genome shotgun (WGS) entry which is preliminary data.</text>
</comment>
<protein>
    <submittedName>
        <fullName evidence="1">Uncharacterized protein</fullName>
    </submittedName>
</protein>
<name>A0A3M2RRV1_9HYPO</name>
<gene>
    <name evidence="1" type="ORF">CDV36_012405</name>
</gene>
<keyword evidence="2" id="KW-1185">Reference proteome</keyword>
<sequence length="222" mass="25020">MACWGQCFWANPFGGGLLHNHDSLSPIATTMYRCPIHECYHAIWFSQPTVQPLCGSCAAISLCHTAQALWLPSLDMPTTLRHRAVRLKGAEGDIRDLAREAELLEGQSSSIDYMRLEYLVPLFVPEAFDTLPYQSEIAVEDITYIYMSDALIPDRHIPGMRLLRFVTFHGTQAFQPCHKDIEALGMFKALDHIERNGDPAFKAARIWSCTVQAIEDLPKAVR</sequence>
<accession>A0A3M2RRV1</accession>
<dbReference type="OrthoDB" id="4864073at2759"/>
<dbReference type="AlphaFoldDB" id="A0A3M2RRV1"/>
<reference evidence="1 2" key="1">
    <citation type="submission" date="2017-06" db="EMBL/GenBank/DDBJ databases">
        <title>Comparative genomic analysis of Ambrosia Fusariam Clade fungi.</title>
        <authorList>
            <person name="Stajich J.E."/>
            <person name="Carrillo J."/>
            <person name="Kijimoto T."/>
            <person name="Eskalen A."/>
            <person name="O'Donnell K."/>
            <person name="Kasson M."/>
        </authorList>
    </citation>
    <scope>NUCLEOTIDE SEQUENCE [LARGE SCALE GENOMIC DNA]</scope>
    <source>
        <strain evidence="1">UCR3666</strain>
    </source>
</reference>
<dbReference type="Proteomes" id="UP000277212">
    <property type="component" value="Unassembled WGS sequence"/>
</dbReference>
<evidence type="ECO:0000313" key="2">
    <source>
        <dbReference type="Proteomes" id="UP000277212"/>
    </source>
</evidence>
<proteinExistence type="predicted"/>
<evidence type="ECO:0000313" key="1">
    <source>
        <dbReference type="EMBL" id="RMJ07994.1"/>
    </source>
</evidence>